<dbReference type="EMBL" id="LT629760">
    <property type="protein sequence ID" value="SDS06258.1"/>
    <property type="molecule type" value="Genomic_DNA"/>
</dbReference>
<name>A0A0R2ZSW0_9PSED</name>
<evidence type="ECO:0000313" key="2">
    <source>
        <dbReference type="EMBL" id="SDS06258.1"/>
    </source>
</evidence>
<gene>
    <name evidence="2" type="ORF">SAMN04490205_1339</name>
    <name evidence="1" type="ORF">TU79_00810</name>
</gene>
<dbReference type="Proteomes" id="UP000052019">
    <property type="component" value="Unassembled WGS sequence"/>
</dbReference>
<organism evidence="1 3">
    <name type="scientific">Pseudomonas trivialis</name>
    <dbReference type="NCBI Taxonomy" id="200450"/>
    <lineage>
        <taxon>Bacteria</taxon>
        <taxon>Pseudomonadati</taxon>
        <taxon>Pseudomonadota</taxon>
        <taxon>Gammaproteobacteria</taxon>
        <taxon>Pseudomonadales</taxon>
        <taxon>Pseudomonadaceae</taxon>
        <taxon>Pseudomonas</taxon>
    </lineage>
</organism>
<dbReference type="AlphaFoldDB" id="A0A0R2ZSW0"/>
<dbReference type="OrthoDB" id="9802489at2"/>
<reference evidence="1 3" key="1">
    <citation type="submission" date="2015-02" db="EMBL/GenBank/DDBJ databases">
        <title>Two Pseudomonas sp. nov. isolated from raw milk.</title>
        <authorList>
            <person name="Wenning M."/>
            <person name="von Neubeck M."/>
            <person name="Huptas C."/>
            <person name="Scherer S."/>
        </authorList>
    </citation>
    <scope>NUCLEOTIDE SEQUENCE [LARGE SCALE GENOMIC DNA]</scope>
    <source>
        <strain evidence="1 3">DSM 14937</strain>
    </source>
</reference>
<keyword evidence="4" id="KW-1185">Reference proteome</keyword>
<dbReference type="PATRIC" id="fig|200450.4.peg.1635"/>
<accession>A0A0R2ZSW0</accession>
<sequence>MQENAVTIPVELGAPTYKIDLLYAVLYEAKPFTDAVLLLYDNGVYKILSPGENHYGVYVTKGQVDGDTWEMTFISLPHADWYDNVALHTLTFDQPAMTFGQQAYLPSDPNIPKQHGTFQIHPHDIVDPRDISWDDLPHPR</sequence>
<evidence type="ECO:0000313" key="3">
    <source>
        <dbReference type="Proteomes" id="UP000052019"/>
    </source>
</evidence>
<proteinExistence type="predicted"/>
<dbReference type="EMBL" id="JYLK01000001">
    <property type="protein sequence ID" value="KRP62940.1"/>
    <property type="molecule type" value="Genomic_DNA"/>
</dbReference>
<evidence type="ECO:0000313" key="4">
    <source>
        <dbReference type="Proteomes" id="UP000183126"/>
    </source>
</evidence>
<dbReference type="Proteomes" id="UP000183126">
    <property type="component" value="Chromosome I"/>
</dbReference>
<dbReference type="RefSeq" id="WP_057006272.1">
    <property type="nucleotide sequence ID" value="NZ_JYLK01000001.1"/>
</dbReference>
<evidence type="ECO:0000313" key="1">
    <source>
        <dbReference type="EMBL" id="KRP62940.1"/>
    </source>
</evidence>
<reference evidence="2 4" key="2">
    <citation type="submission" date="2016-10" db="EMBL/GenBank/DDBJ databases">
        <authorList>
            <person name="Varghese N."/>
            <person name="Submissions S."/>
        </authorList>
    </citation>
    <scope>NUCLEOTIDE SEQUENCE [LARGE SCALE GENOMIC DNA]</scope>
    <source>
        <strain evidence="2 4">BS3111</strain>
    </source>
</reference>
<protein>
    <submittedName>
        <fullName evidence="1">Uncharacterized protein</fullName>
    </submittedName>
</protein>